<dbReference type="GO" id="GO:0005634">
    <property type="term" value="C:nucleus"/>
    <property type="evidence" value="ECO:0000318"/>
    <property type="project" value="GO_Central"/>
</dbReference>
<feature type="compositionally biased region" description="Basic and acidic residues" evidence="8">
    <location>
        <begin position="7"/>
        <end position="16"/>
    </location>
</feature>
<keyword evidence="6" id="KW-0418">Kinase</keyword>
<feature type="region of interest" description="Disordered" evidence="8">
    <location>
        <begin position="219"/>
        <end position="239"/>
    </location>
</feature>
<evidence type="ECO:0000313" key="11">
    <source>
        <dbReference type="JaponicusDB" id="SJAG_03789"/>
    </source>
</evidence>
<evidence type="ECO:0000256" key="6">
    <source>
        <dbReference type="ARBA" id="ARBA00022777"/>
    </source>
</evidence>
<dbReference type="Gene3D" id="3.40.50.300">
    <property type="entry name" value="P-loop containing nucleotide triphosphate hydrolases"/>
    <property type="match status" value="1"/>
</dbReference>
<keyword evidence="12" id="KW-1185">Reference proteome</keyword>
<feature type="region of interest" description="Disordered" evidence="8">
    <location>
        <begin position="1"/>
        <end position="93"/>
    </location>
</feature>
<feature type="compositionally biased region" description="Acidic residues" evidence="8">
    <location>
        <begin position="81"/>
        <end position="91"/>
    </location>
</feature>
<evidence type="ECO:0000256" key="4">
    <source>
        <dbReference type="ARBA" id="ARBA00022679"/>
    </source>
</evidence>
<feature type="region of interest" description="Disordered" evidence="8">
    <location>
        <begin position="108"/>
        <end position="133"/>
    </location>
</feature>
<dbReference type="OMA" id="EHVWKVR"/>
<dbReference type="InterPro" id="IPR032319">
    <property type="entry name" value="CLP1_P"/>
</dbReference>
<dbReference type="InterPro" id="IPR027417">
    <property type="entry name" value="P-loop_NTPase"/>
</dbReference>
<dbReference type="GO" id="GO:0005721">
    <property type="term" value="C:pericentric heterochromatin"/>
    <property type="evidence" value="ECO:0007669"/>
    <property type="project" value="EnsemblFungi"/>
</dbReference>
<evidence type="ECO:0000256" key="8">
    <source>
        <dbReference type="SAM" id="MobiDB-lite"/>
    </source>
</evidence>
<evidence type="ECO:0000256" key="5">
    <source>
        <dbReference type="ARBA" id="ARBA00022741"/>
    </source>
</evidence>
<dbReference type="SUPFAM" id="SSF52540">
    <property type="entry name" value="P-loop containing nucleoside triphosphate hydrolases"/>
    <property type="match status" value="2"/>
</dbReference>
<accession>B6K523</accession>
<evidence type="ECO:0000313" key="12">
    <source>
        <dbReference type="Proteomes" id="UP000001744"/>
    </source>
</evidence>
<dbReference type="GO" id="GO:0031934">
    <property type="term" value="C:mating-type region heterochromatin"/>
    <property type="evidence" value="ECO:0007669"/>
    <property type="project" value="EnsemblFungi"/>
</dbReference>
<evidence type="ECO:0000256" key="1">
    <source>
        <dbReference type="ARBA" id="ARBA00011003"/>
    </source>
</evidence>
<dbReference type="GO" id="GO:0000448">
    <property type="term" value="P:cleavage in ITS2 between 5.8S rRNA and LSU-rRNA of tricistronic rRNA transcript (SSU-rRNA, 5.8S rRNA, LSU-rRNA)"/>
    <property type="evidence" value="ECO:0000318"/>
    <property type="project" value="GO_Central"/>
</dbReference>
<dbReference type="HOGENOM" id="CLU_012180_0_0_1"/>
<dbReference type="GO" id="GO:0005524">
    <property type="term" value="F:ATP binding"/>
    <property type="evidence" value="ECO:0007669"/>
    <property type="project" value="UniProtKB-KW"/>
</dbReference>
<organism evidence="10 12">
    <name type="scientific">Schizosaccharomyces japonicus (strain yFS275 / FY16936)</name>
    <name type="common">Fission yeast</name>
    <dbReference type="NCBI Taxonomy" id="402676"/>
    <lineage>
        <taxon>Eukaryota</taxon>
        <taxon>Fungi</taxon>
        <taxon>Dikarya</taxon>
        <taxon>Ascomycota</taxon>
        <taxon>Taphrinomycotina</taxon>
        <taxon>Schizosaccharomycetes</taxon>
        <taxon>Schizosaccharomycetales</taxon>
        <taxon>Schizosaccharomycetaceae</taxon>
        <taxon>Schizosaccharomyces</taxon>
    </lineage>
</organism>
<evidence type="ECO:0000259" key="9">
    <source>
        <dbReference type="Pfam" id="PF16575"/>
    </source>
</evidence>
<dbReference type="RefSeq" id="XP_002174920.1">
    <property type="nucleotide sequence ID" value="XM_002174884.2"/>
</dbReference>
<evidence type="ECO:0000256" key="7">
    <source>
        <dbReference type="ARBA" id="ARBA00022840"/>
    </source>
</evidence>
<dbReference type="GO" id="GO:0097356">
    <property type="term" value="C:perinucleolar compartment"/>
    <property type="evidence" value="ECO:0007669"/>
    <property type="project" value="EnsemblFungi"/>
</dbReference>
<feature type="compositionally biased region" description="Basic and acidic residues" evidence="8">
    <location>
        <begin position="51"/>
        <end position="60"/>
    </location>
</feature>
<dbReference type="GO" id="GO:0051731">
    <property type="term" value="F:polynucleotide 5'-hydroxyl-kinase activity"/>
    <property type="evidence" value="ECO:0000318"/>
    <property type="project" value="GO_Central"/>
</dbReference>
<dbReference type="GO" id="GO:0099115">
    <property type="term" value="C:chromosome, subtelomeric region"/>
    <property type="evidence" value="ECO:0007669"/>
    <property type="project" value="EnsemblFungi"/>
</dbReference>
<keyword evidence="5" id="KW-0547">Nucleotide-binding</keyword>
<gene>
    <name evidence="11" type="primary">grc3</name>
    <name evidence="10" type="ORF">SJAG_03789</name>
</gene>
<feature type="domain" description="Clp1 P-loop" evidence="9">
    <location>
        <begin position="322"/>
        <end position="473"/>
    </location>
</feature>
<dbReference type="STRING" id="402676.B6K523"/>
<evidence type="ECO:0000256" key="3">
    <source>
        <dbReference type="ARBA" id="ARBA00019824"/>
    </source>
</evidence>
<keyword evidence="4" id="KW-0808">Transferase</keyword>
<dbReference type="Pfam" id="PF16575">
    <property type="entry name" value="CLP1_P"/>
    <property type="match status" value="1"/>
</dbReference>
<proteinExistence type="inferred from homology"/>
<feature type="region of interest" description="Disordered" evidence="8">
    <location>
        <begin position="466"/>
        <end position="486"/>
    </location>
</feature>
<reference evidence="10 12" key="1">
    <citation type="journal article" date="2011" name="Science">
        <title>Comparative functional genomics of the fission yeasts.</title>
        <authorList>
            <person name="Rhind N."/>
            <person name="Chen Z."/>
            <person name="Yassour M."/>
            <person name="Thompson D.A."/>
            <person name="Haas B.J."/>
            <person name="Habib N."/>
            <person name="Wapinski I."/>
            <person name="Roy S."/>
            <person name="Lin M.F."/>
            <person name="Heiman D.I."/>
            <person name="Young S.K."/>
            <person name="Furuya K."/>
            <person name="Guo Y."/>
            <person name="Pidoux A."/>
            <person name="Chen H.M."/>
            <person name="Robbertse B."/>
            <person name="Goldberg J.M."/>
            <person name="Aoki K."/>
            <person name="Bayne E.H."/>
            <person name="Berlin A.M."/>
            <person name="Desjardins C.A."/>
            <person name="Dobbs E."/>
            <person name="Dukaj L."/>
            <person name="Fan L."/>
            <person name="FitzGerald M.G."/>
            <person name="French C."/>
            <person name="Gujja S."/>
            <person name="Hansen K."/>
            <person name="Keifenheim D."/>
            <person name="Levin J.Z."/>
            <person name="Mosher R.A."/>
            <person name="Mueller C.A."/>
            <person name="Pfiffner J."/>
            <person name="Priest M."/>
            <person name="Russ C."/>
            <person name="Smialowska A."/>
            <person name="Swoboda P."/>
            <person name="Sykes S.M."/>
            <person name="Vaughn M."/>
            <person name="Vengrova S."/>
            <person name="Yoder R."/>
            <person name="Zeng Q."/>
            <person name="Allshire R."/>
            <person name="Baulcombe D."/>
            <person name="Birren B.W."/>
            <person name="Brown W."/>
            <person name="Ekwall K."/>
            <person name="Kellis M."/>
            <person name="Leatherwood J."/>
            <person name="Levin H."/>
            <person name="Margalit H."/>
            <person name="Martienssen R."/>
            <person name="Nieduszynski C.A."/>
            <person name="Spatafora J.W."/>
            <person name="Friedman N."/>
            <person name="Dalgaard J.Z."/>
            <person name="Baumann P."/>
            <person name="Niki H."/>
            <person name="Regev A."/>
            <person name="Nusbaum C."/>
        </authorList>
    </citation>
    <scope>NUCLEOTIDE SEQUENCE [LARGE SCALE GENOMIC DNA]</scope>
    <source>
        <strain evidence="12">yFS275 / FY16936</strain>
    </source>
</reference>
<comment type="similarity">
    <text evidence="1">Belongs to the Clp1 family. NOL9/GRC3 subfamily.</text>
</comment>
<evidence type="ECO:0000256" key="2">
    <source>
        <dbReference type="ARBA" id="ARBA00018706"/>
    </source>
</evidence>
<dbReference type="VEuPathDB" id="FungiDB:SJAG_03789"/>
<protein>
    <recommendedName>
        <fullName evidence="3">Polynucleotide 5'-hydroxyl-kinase GRC3</fullName>
    </recommendedName>
    <alternativeName>
        <fullName evidence="2">Polynucleotide 5'-hydroxyl-kinase grc3</fullName>
    </alternativeName>
</protein>
<dbReference type="PANTHER" id="PTHR12755:SF3">
    <property type="entry name" value="POLYNUCLEOTIDE 5'-HYDROXYL-KINASE NOL9"/>
    <property type="match status" value="1"/>
</dbReference>
<feature type="compositionally biased region" description="Polar residues" evidence="8">
    <location>
        <begin position="471"/>
        <end position="486"/>
    </location>
</feature>
<dbReference type="AlphaFoldDB" id="B6K523"/>
<sequence>MSKRKRPESVKSDKMSSKRRVSSHSTRPAPLSAFAVRQLSLKKQNTPVQESDDKKKDTKSKNNFVEVVVPGVDRSRKDSESIESESDEEPDVSIIKEVPAPVSRIVQSGRNSDTFSPIREASPLSNETSPVDKELEKPELVQLTHKNSLRIGNILYLGLNTGDQASFVGSYAFQCIQGRIEIFGSQYGPNDSNWVPINAPLIYPSPIFRALPGPHEPIVDDSSESAFSSDSSNTETQSRKKIENVLSSFSTILALKIMDNGLSKLAQLYAPARRYFDIEESFENAYDRSSSFEILPPSWVSFADDLCHSLQTKKPVRILVSGPKGSGKSMFARYLANRLLESLNEIQYLDSDPGQAEFLPIGCVSLNHINKPLHGPAFARQNATPLRSVRLHLGDTSPKNDLIHYPACIERLMNEYQHDNFERELSSITPLSLIINCPGWIKGLGAELLQKTIRLTKPTHIVYLHRETSSRSKTQQKSEPNNQDTINSDLFSNVKASIVTTLESAWSFVPNLVSRVPAVETRTMAVLTYLFADAATSSWDMSTSMAARRPFITSFTSEDRGIDAVNIIGEPLNPVDIVDTISGTLVAVCSFDVSSAEEWKQQCPTQTPEGISILFNDGLPLHPATSQCLGYAILKCIDVKRQEFHLVGPLDLDLVANACEQGKKIVLERGRLELPTCAMMDYRFVKYPELPFLNRLQIHGGAGSRVRRVRRNIARRSAFVRT</sequence>
<name>B6K523_SCHJY</name>
<dbReference type="PANTHER" id="PTHR12755">
    <property type="entry name" value="CLEAVAGE/POLYADENYLATION FACTOR IA SUBUNIT CLP1P"/>
    <property type="match status" value="1"/>
</dbReference>
<dbReference type="InterPro" id="IPR045116">
    <property type="entry name" value="Clp1/Grc3"/>
</dbReference>
<dbReference type="OrthoDB" id="4054781at2759"/>
<dbReference type="Proteomes" id="UP000001744">
    <property type="component" value="Unassembled WGS sequence"/>
</dbReference>
<dbReference type="EMBL" id="KE651167">
    <property type="protein sequence ID" value="EEB08627.1"/>
    <property type="molecule type" value="Genomic_DNA"/>
</dbReference>
<dbReference type="JaponicusDB" id="SJAG_03789">
    <property type="gene designation" value="grc3"/>
</dbReference>
<keyword evidence="7" id="KW-0067">ATP-binding</keyword>
<dbReference type="eggNOG" id="KOG2750">
    <property type="taxonomic scope" value="Eukaryota"/>
</dbReference>
<evidence type="ECO:0000313" key="10">
    <source>
        <dbReference type="EMBL" id="EEB08627.1"/>
    </source>
</evidence>
<dbReference type="GeneID" id="7050431"/>